<keyword evidence="3" id="KW-0949">S-adenosyl-L-methionine</keyword>
<protein>
    <recommendedName>
        <fullName evidence="7">Methyltransferase domain-containing protein</fullName>
    </recommendedName>
</protein>
<dbReference type="AlphaFoldDB" id="G7E0A0"/>
<dbReference type="EMBL" id="BABT02000076">
    <property type="protein sequence ID" value="GAA96260.1"/>
    <property type="molecule type" value="Genomic_DNA"/>
</dbReference>
<gene>
    <name evidence="5" type="primary">Mo02924</name>
    <name evidence="5" type="ORF">E5Q_02924</name>
</gene>
<dbReference type="InterPro" id="IPR019410">
    <property type="entry name" value="Methyltransf_16"/>
</dbReference>
<comment type="caution">
    <text evidence="5">The sequence shown here is derived from an EMBL/GenBank/DDBJ whole genome shotgun (WGS) entry which is preliminary data.</text>
</comment>
<sequence>MCQQPSAFLPSLRPRPNSHVLTAAFARIDAILPLSDPLEVRYTTNWLTRLLSNSSEEHASLNDSAARLLILLTAGTAGSGDHTKQYDFANPTGNLSISIKETNIADGIGHRTWGSAPLLARLMAASPSSFGLDSQSTLRILELGSGTGLVGLTIAKLLLPSNASSRIVLSDYHEATLDNLRANVKTNGCDAVAKVQKLDWRHAYCDETYDIIVAADVTYELDLIPLIVSSVSQHLKKGGVFHLMMPVRKRHEAEISAVQAAFDASDFSNKLVAVTSLIW</sequence>
<dbReference type="PANTHER" id="PTHR14614:SF164">
    <property type="entry name" value="HISTONE-ARGININE METHYLTRANSFERASE METTL23"/>
    <property type="match status" value="1"/>
</dbReference>
<name>G7E0A0_MIXOS</name>
<dbReference type="HOGENOM" id="CLU_921624_0_0_1"/>
<keyword evidence="6" id="KW-1185">Reference proteome</keyword>
<evidence type="ECO:0000256" key="4">
    <source>
        <dbReference type="ARBA" id="ARBA00043988"/>
    </source>
</evidence>
<keyword evidence="2" id="KW-0808">Transferase</keyword>
<dbReference type="CDD" id="cd02440">
    <property type="entry name" value="AdoMet_MTases"/>
    <property type="match status" value="1"/>
</dbReference>
<dbReference type="GO" id="GO:0005737">
    <property type="term" value="C:cytoplasm"/>
    <property type="evidence" value="ECO:0007669"/>
    <property type="project" value="TreeGrafter"/>
</dbReference>
<evidence type="ECO:0000256" key="2">
    <source>
        <dbReference type="ARBA" id="ARBA00022679"/>
    </source>
</evidence>
<dbReference type="InterPro" id="IPR029063">
    <property type="entry name" value="SAM-dependent_MTases_sf"/>
</dbReference>
<evidence type="ECO:0008006" key="7">
    <source>
        <dbReference type="Google" id="ProtNLM"/>
    </source>
</evidence>
<evidence type="ECO:0000313" key="5">
    <source>
        <dbReference type="EMBL" id="GAA96260.1"/>
    </source>
</evidence>
<reference evidence="5 6" key="2">
    <citation type="journal article" date="2012" name="Open Biol.">
        <title>Characteristics of nucleosomes and linker DNA regions on the genome of the basidiomycete Mixia osmundae revealed by mono- and dinucleosome mapping.</title>
        <authorList>
            <person name="Nishida H."/>
            <person name="Kondo S."/>
            <person name="Matsumoto T."/>
            <person name="Suzuki Y."/>
            <person name="Yoshikawa H."/>
            <person name="Taylor T.D."/>
            <person name="Sugiyama J."/>
        </authorList>
    </citation>
    <scope>NUCLEOTIDE SEQUENCE [LARGE SCALE GENOMIC DNA]</scope>
    <source>
        <strain evidence="6">CBS 9802 / IAM 14324 / JCM 22182 / KY 12970</strain>
    </source>
</reference>
<dbReference type="GO" id="GO:0032259">
    <property type="term" value="P:methylation"/>
    <property type="evidence" value="ECO:0007669"/>
    <property type="project" value="UniProtKB-KW"/>
</dbReference>
<dbReference type="Proteomes" id="UP000009131">
    <property type="component" value="Unassembled WGS sequence"/>
</dbReference>
<dbReference type="SUPFAM" id="SSF53335">
    <property type="entry name" value="S-adenosyl-L-methionine-dependent methyltransferases"/>
    <property type="match status" value="1"/>
</dbReference>
<dbReference type="eggNOG" id="KOG2793">
    <property type="taxonomic scope" value="Eukaryota"/>
</dbReference>
<organism evidence="5 6">
    <name type="scientific">Mixia osmundae (strain CBS 9802 / IAM 14324 / JCM 22182 / KY 12970)</name>
    <dbReference type="NCBI Taxonomy" id="764103"/>
    <lineage>
        <taxon>Eukaryota</taxon>
        <taxon>Fungi</taxon>
        <taxon>Dikarya</taxon>
        <taxon>Basidiomycota</taxon>
        <taxon>Pucciniomycotina</taxon>
        <taxon>Mixiomycetes</taxon>
        <taxon>Mixiales</taxon>
        <taxon>Mixiaceae</taxon>
        <taxon>Mixia</taxon>
    </lineage>
</organism>
<evidence type="ECO:0000256" key="1">
    <source>
        <dbReference type="ARBA" id="ARBA00022603"/>
    </source>
</evidence>
<dbReference type="Pfam" id="PF10294">
    <property type="entry name" value="Methyltransf_16"/>
    <property type="match status" value="1"/>
</dbReference>
<dbReference type="GO" id="GO:0005634">
    <property type="term" value="C:nucleus"/>
    <property type="evidence" value="ECO:0007669"/>
    <property type="project" value="TreeGrafter"/>
</dbReference>
<dbReference type="GO" id="GO:0008757">
    <property type="term" value="F:S-adenosylmethionine-dependent methyltransferase activity"/>
    <property type="evidence" value="ECO:0007669"/>
    <property type="project" value="UniProtKB-ARBA"/>
</dbReference>
<dbReference type="PANTHER" id="PTHR14614">
    <property type="entry name" value="HEPATOCELLULAR CARCINOMA-ASSOCIATED ANTIGEN"/>
    <property type="match status" value="1"/>
</dbReference>
<comment type="similarity">
    <text evidence="4">Belongs to the methyltransferase superfamily. METTL23 family.</text>
</comment>
<dbReference type="FunCoup" id="G7E0A0">
    <property type="interactions" value="22"/>
</dbReference>
<evidence type="ECO:0000256" key="3">
    <source>
        <dbReference type="ARBA" id="ARBA00022691"/>
    </source>
</evidence>
<evidence type="ECO:0000313" key="6">
    <source>
        <dbReference type="Proteomes" id="UP000009131"/>
    </source>
</evidence>
<dbReference type="InParanoid" id="G7E0A0"/>
<dbReference type="Gene3D" id="3.40.50.150">
    <property type="entry name" value="Vaccinia Virus protein VP39"/>
    <property type="match status" value="1"/>
</dbReference>
<reference evidence="5 6" key="1">
    <citation type="journal article" date="2011" name="J. Gen. Appl. Microbiol.">
        <title>Draft genome sequencing of the enigmatic basidiomycete Mixia osmundae.</title>
        <authorList>
            <person name="Nishida H."/>
            <person name="Nagatsuka Y."/>
            <person name="Sugiyama J."/>
        </authorList>
    </citation>
    <scope>NUCLEOTIDE SEQUENCE [LARGE SCALE GENOMIC DNA]</scope>
    <source>
        <strain evidence="6">CBS 9802 / IAM 14324 / JCM 22182 / KY 12970</strain>
    </source>
</reference>
<dbReference type="OrthoDB" id="433955at2759"/>
<accession>G7E0A0</accession>
<keyword evidence="1" id="KW-0489">Methyltransferase</keyword>
<dbReference type="STRING" id="764103.G7E0A0"/>
<proteinExistence type="inferred from homology"/>